<dbReference type="Gene3D" id="6.10.140.1410">
    <property type="match status" value="1"/>
</dbReference>
<comment type="caution">
    <text evidence="2">The sequence shown here is derived from an EMBL/GenBank/DDBJ whole genome shotgun (WGS) entry which is preliminary data.</text>
</comment>
<organism evidence="2 3">
    <name type="scientific">Armillaria luteobubalina</name>
    <dbReference type="NCBI Taxonomy" id="153913"/>
    <lineage>
        <taxon>Eukaryota</taxon>
        <taxon>Fungi</taxon>
        <taxon>Dikarya</taxon>
        <taxon>Basidiomycota</taxon>
        <taxon>Agaricomycotina</taxon>
        <taxon>Agaricomycetes</taxon>
        <taxon>Agaricomycetidae</taxon>
        <taxon>Agaricales</taxon>
        <taxon>Marasmiineae</taxon>
        <taxon>Physalacriaceae</taxon>
        <taxon>Armillaria</taxon>
    </lineage>
</organism>
<keyword evidence="1" id="KW-0175">Coiled coil</keyword>
<evidence type="ECO:0000256" key="1">
    <source>
        <dbReference type="SAM" id="Coils"/>
    </source>
</evidence>
<feature type="coiled-coil region" evidence="1">
    <location>
        <begin position="71"/>
        <end position="98"/>
    </location>
</feature>
<accession>A0AA39Q277</accession>
<name>A0AA39Q277_9AGAR</name>
<evidence type="ECO:0000313" key="2">
    <source>
        <dbReference type="EMBL" id="KAK0494883.1"/>
    </source>
</evidence>
<gene>
    <name evidence="2" type="ORF">EDD18DRAFT_287138</name>
</gene>
<keyword evidence="3" id="KW-1185">Reference proteome</keyword>
<protein>
    <submittedName>
        <fullName evidence="2">Uncharacterized protein</fullName>
    </submittedName>
</protein>
<proteinExistence type="predicted"/>
<evidence type="ECO:0000313" key="3">
    <source>
        <dbReference type="Proteomes" id="UP001175228"/>
    </source>
</evidence>
<sequence>MEAQSTGIRVVMNAKTALELGCPIRGIVAYTSASTDKAGRSVPAPGRGVLNIAKEVPSKHPLPLLDINYRRRHLRFAAHRLTNEQEQLREEVESAKAQGQPLDEEYIATCVSNMEKEAS</sequence>
<dbReference type="EMBL" id="JAUEPU010000019">
    <property type="protein sequence ID" value="KAK0494883.1"/>
    <property type="molecule type" value="Genomic_DNA"/>
</dbReference>
<dbReference type="AlphaFoldDB" id="A0AA39Q277"/>
<dbReference type="Proteomes" id="UP001175228">
    <property type="component" value="Unassembled WGS sequence"/>
</dbReference>
<reference evidence="2" key="1">
    <citation type="submission" date="2023-06" db="EMBL/GenBank/DDBJ databases">
        <authorList>
            <consortium name="Lawrence Berkeley National Laboratory"/>
            <person name="Ahrendt S."/>
            <person name="Sahu N."/>
            <person name="Indic B."/>
            <person name="Wong-Bajracharya J."/>
            <person name="Merenyi Z."/>
            <person name="Ke H.-M."/>
            <person name="Monk M."/>
            <person name="Kocsube S."/>
            <person name="Drula E."/>
            <person name="Lipzen A."/>
            <person name="Balint B."/>
            <person name="Henrissat B."/>
            <person name="Andreopoulos B."/>
            <person name="Martin F.M."/>
            <person name="Harder C.B."/>
            <person name="Rigling D."/>
            <person name="Ford K.L."/>
            <person name="Foster G.D."/>
            <person name="Pangilinan J."/>
            <person name="Papanicolaou A."/>
            <person name="Barry K."/>
            <person name="LaButti K."/>
            <person name="Viragh M."/>
            <person name="Koriabine M."/>
            <person name="Yan M."/>
            <person name="Riley R."/>
            <person name="Champramary S."/>
            <person name="Plett K.L."/>
            <person name="Tsai I.J."/>
            <person name="Slot J."/>
            <person name="Sipos G."/>
            <person name="Plett J."/>
            <person name="Nagy L.G."/>
            <person name="Grigoriev I.V."/>
        </authorList>
    </citation>
    <scope>NUCLEOTIDE SEQUENCE</scope>
    <source>
        <strain evidence="2">HWK02</strain>
    </source>
</reference>